<reference evidence="2" key="1">
    <citation type="submission" date="2021-03" db="EMBL/GenBank/DDBJ databases">
        <title>Draft genome sequence of rust myrtle Austropuccinia psidii MF-1, a brazilian biotype.</title>
        <authorList>
            <person name="Quecine M.C."/>
            <person name="Pachon D.M.R."/>
            <person name="Bonatelli M.L."/>
            <person name="Correr F.H."/>
            <person name="Franceschini L.M."/>
            <person name="Leite T.F."/>
            <person name="Margarido G.R.A."/>
            <person name="Almeida C.A."/>
            <person name="Ferrarezi J.A."/>
            <person name="Labate C.A."/>
        </authorList>
    </citation>
    <scope>NUCLEOTIDE SEQUENCE</scope>
    <source>
        <strain evidence="2">MF-1</strain>
    </source>
</reference>
<sequence length="87" mass="9882">MYDVVLHTTEKEDADADSSNQLSDGDVIKEQGPSNGDEEFQDEDEEDNNPAVHDQWTRDINEEMGDSFENIYSTLELISKGKFEPKV</sequence>
<evidence type="ECO:0000256" key="1">
    <source>
        <dbReference type="SAM" id="MobiDB-lite"/>
    </source>
</evidence>
<comment type="caution">
    <text evidence="2">The sequence shown here is derived from an EMBL/GenBank/DDBJ whole genome shotgun (WGS) entry which is preliminary data.</text>
</comment>
<proteinExistence type="predicted"/>
<name>A0A9Q3ELK4_9BASI</name>
<gene>
    <name evidence="2" type="ORF">O181_063024</name>
</gene>
<evidence type="ECO:0000313" key="3">
    <source>
        <dbReference type="Proteomes" id="UP000765509"/>
    </source>
</evidence>
<dbReference type="EMBL" id="AVOT02030190">
    <property type="protein sequence ID" value="MBW0523309.1"/>
    <property type="molecule type" value="Genomic_DNA"/>
</dbReference>
<dbReference type="AlphaFoldDB" id="A0A9Q3ELK4"/>
<dbReference type="Proteomes" id="UP000765509">
    <property type="component" value="Unassembled WGS sequence"/>
</dbReference>
<organism evidence="2 3">
    <name type="scientific">Austropuccinia psidii MF-1</name>
    <dbReference type="NCBI Taxonomy" id="1389203"/>
    <lineage>
        <taxon>Eukaryota</taxon>
        <taxon>Fungi</taxon>
        <taxon>Dikarya</taxon>
        <taxon>Basidiomycota</taxon>
        <taxon>Pucciniomycotina</taxon>
        <taxon>Pucciniomycetes</taxon>
        <taxon>Pucciniales</taxon>
        <taxon>Sphaerophragmiaceae</taxon>
        <taxon>Austropuccinia</taxon>
    </lineage>
</organism>
<accession>A0A9Q3ELK4</accession>
<feature type="compositionally biased region" description="Acidic residues" evidence="1">
    <location>
        <begin position="36"/>
        <end position="48"/>
    </location>
</feature>
<keyword evidence="3" id="KW-1185">Reference proteome</keyword>
<feature type="region of interest" description="Disordered" evidence="1">
    <location>
        <begin position="1"/>
        <end position="52"/>
    </location>
</feature>
<protein>
    <submittedName>
        <fullName evidence="2">Uncharacterized protein</fullName>
    </submittedName>
</protein>
<evidence type="ECO:0000313" key="2">
    <source>
        <dbReference type="EMBL" id="MBW0523309.1"/>
    </source>
</evidence>